<organism evidence="8 9">
    <name type="scientific">Penicillium subrubescens</name>
    <dbReference type="NCBI Taxonomy" id="1316194"/>
    <lineage>
        <taxon>Eukaryota</taxon>
        <taxon>Fungi</taxon>
        <taxon>Dikarya</taxon>
        <taxon>Ascomycota</taxon>
        <taxon>Pezizomycotina</taxon>
        <taxon>Eurotiomycetes</taxon>
        <taxon>Eurotiomycetidae</taxon>
        <taxon>Eurotiales</taxon>
        <taxon>Aspergillaceae</taxon>
        <taxon>Penicillium</taxon>
    </lineage>
</organism>
<sequence length="664" mass="74846">MIPATKRTVNSCLRCRARKIRCGREKPECQNCARHGHSCRYAPTTPSEPIQTNATRPEGYDAPYKELAQRLSHLETVVARLAGNAAGSSPPEGSAVSSIGDVQIVDSEPRLLSGSYWKQLAAQHPDFETLLDADQGPHPPLKRVQPIQPLNLFVAPDPEFHPQAYMPPLPDAERLYAIFLDQVDPVVRIIHKPTFLEEMKEYFLQIGHDNEVDRRSTAAFEALLFAVLFSALTSLSEQEQWDPSPLCEDTVPSQVKQGCLKALRLAIEQSLVRSEFLERPCLNSISACCLFLFVTCEETDVPYHYCLTGLLLRVARSFSLHVDPEVLADRTRIQKPAQAPFSAVVAEVRRRVWHVIVHLDFMSSEARGVDPEPISIQTWPTTVTTALPRNMNDEDIMQNTREDKTNARFTDMTMSLVRYRLSLGLRQLVTTPVPPAGSDTIQTCLDGTVESVERQYLQFCHASDPIQRVTLELGRLGEYKLRLLVYHRFLKERNGTTNNSYWSPARKKAMEYAKDLISSYQNLLADPDIRRFHWHIRRHSQLHGMLHIINELSTIDTVNLSGDIKVLCKQAWESIADVDMECGNPGEGNSDEERLWAFLHNLREQVRLRLSTQGFISRGFSTNSGWEAEYNASMGGIDGTNLLESLFGGQLASFGFRGNSGMDL</sequence>
<dbReference type="STRING" id="1316194.A0A1Q5TKM1"/>
<dbReference type="InterPro" id="IPR036864">
    <property type="entry name" value="Zn2-C6_fun-type_DNA-bd_sf"/>
</dbReference>
<dbReference type="OrthoDB" id="424974at2759"/>
<dbReference type="PROSITE" id="PS50048">
    <property type="entry name" value="ZN2_CY6_FUNGAL_2"/>
    <property type="match status" value="1"/>
</dbReference>
<proteinExistence type="predicted"/>
<reference evidence="8 9" key="1">
    <citation type="submission" date="2016-10" db="EMBL/GenBank/DDBJ databases">
        <title>Genome sequence of the ascomycete fungus Penicillium subrubescens.</title>
        <authorList>
            <person name="De Vries R.P."/>
            <person name="Peng M."/>
            <person name="Dilokpimol A."/>
            <person name="Hilden K."/>
            <person name="Makela M.R."/>
            <person name="Grigoriev I."/>
            <person name="Riley R."/>
            <person name="Granchi Z."/>
        </authorList>
    </citation>
    <scope>NUCLEOTIDE SEQUENCE [LARGE SCALE GENOMIC DNA]</scope>
    <source>
        <strain evidence="8 9">CBS 132785</strain>
    </source>
</reference>
<dbReference type="Pfam" id="PF00172">
    <property type="entry name" value="Zn_clus"/>
    <property type="match status" value="1"/>
</dbReference>
<dbReference type="CDD" id="cd00067">
    <property type="entry name" value="GAL4"/>
    <property type="match status" value="1"/>
</dbReference>
<protein>
    <recommendedName>
        <fullName evidence="7">Zn(2)-C6 fungal-type domain-containing protein</fullName>
    </recommendedName>
</protein>
<comment type="subcellular location">
    <subcellularLocation>
        <location evidence="1">Nucleus</location>
    </subcellularLocation>
</comment>
<name>A0A1Q5TKM1_9EURO</name>
<dbReference type="Gene3D" id="4.10.240.10">
    <property type="entry name" value="Zn(2)-C6 fungal-type DNA-binding domain"/>
    <property type="match status" value="1"/>
</dbReference>
<evidence type="ECO:0000259" key="7">
    <source>
        <dbReference type="PROSITE" id="PS50048"/>
    </source>
</evidence>
<accession>A0A1Q5TKM1</accession>
<dbReference type="GO" id="GO:0003677">
    <property type="term" value="F:DNA binding"/>
    <property type="evidence" value="ECO:0007669"/>
    <property type="project" value="UniProtKB-KW"/>
</dbReference>
<dbReference type="PANTHER" id="PTHR31001">
    <property type="entry name" value="UNCHARACTERIZED TRANSCRIPTIONAL REGULATORY PROTEIN"/>
    <property type="match status" value="1"/>
</dbReference>
<keyword evidence="9" id="KW-1185">Reference proteome</keyword>
<dbReference type="Pfam" id="PF04082">
    <property type="entry name" value="Fungal_trans"/>
    <property type="match status" value="1"/>
</dbReference>
<gene>
    <name evidence="8" type="ORF">PENSUB_7692</name>
</gene>
<dbReference type="PROSITE" id="PS00463">
    <property type="entry name" value="ZN2_CY6_FUNGAL_1"/>
    <property type="match status" value="1"/>
</dbReference>
<dbReference type="InterPro" id="IPR007219">
    <property type="entry name" value="XnlR_reg_dom"/>
</dbReference>
<dbReference type="GO" id="GO:0006351">
    <property type="term" value="P:DNA-templated transcription"/>
    <property type="evidence" value="ECO:0007669"/>
    <property type="project" value="InterPro"/>
</dbReference>
<evidence type="ECO:0000313" key="8">
    <source>
        <dbReference type="EMBL" id="OKP00761.1"/>
    </source>
</evidence>
<feature type="domain" description="Zn(2)-C6 fungal-type" evidence="7">
    <location>
        <begin position="11"/>
        <end position="41"/>
    </location>
</feature>
<dbReference type="SUPFAM" id="SSF57701">
    <property type="entry name" value="Zn2/Cys6 DNA-binding domain"/>
    <property type="match status" value="1"/>
</dbReference>
<evidence type="ECO:0000256" key="3">
    <source>
        <dbReference type="ARBA" id="ARBA00023015"/>
    </source>
</evidence>
<dbReference type="CDD" id="cd12148">
    <property type="entry name" value="fungal_TF_MHR"/>
    <property type="match status" value="1"/>
</dbReference>
<evidence type="ECO:0000256" key="2">
    <source>
        <dbReference type="ARBA" id="ARBA00022723"/>
    </source>
</evidence>
<evidence type="ECO:0000256" key="1">
    <source>
        <dbReference type="ARBA" id="ARBA00004123"/>
    </source>
</evidence>
<evidence type="ECO:0000256" key="4">
    <source>
        <dbReference type="ARBA" id="ARBA00023125"/>
    </source>
</evidence>
<dbReference type="EMBL" id="MNBE01000643">
    <property type="protein sequence ID" value="OKP00761.1"/>
    <property type="molecule type" value="Genomic_DNA"/>
</dbReference>
<evidence type="ECO:0000256" key="6">
    <source>
        <dbReference type="ARBA" id="ARBA00023242"/>
    </source>
</evidence>
<keyword evidence="4" id="KW-0238">DNA-binding</keyword>
<keyword evidence="3" id="KW-0805">Transcription regulation</keyword>
<keyword evidence="6" id="KW-0539">Nucleus</keyword>
<dbReference type="GO" id="GO:0008270">
    <property type="term" value="F:zinc ion binding"/>
    <property type="evidence" value="ECO:0007669"/>
    <property type="project" value="InterPro"/>
</dbReference>
<keyword evidence="2" id="KW-0479">Metal-binding</keyword>
<dbReference type="InterPro" id="IPR050613">
    <property type="entry name" value="Sec_Metabolite_Reg"/>
</dbReference>
<dbReference type="SMART" id="SM00066">
    <property type="entry name" value="GAL4"/>
    <property type="match status" value="1"/>
</dbReference>
<comment type="caution">
    <text evidence="8">The sequence shown here is derived from an EMBL/GenBank/DDBJ whole genome shotgun (WGS) entry which is preliminary data.</text>
</comment>
<evidence type="ECO:0000313" key="9">
    <source>
        <dbReference type="Proteomes" id="UP000186955"/>
    </source>
</evidence>
<dbReference type="GO" id="GO:0005634">
    <property type="term" value="C:nucleus"/>
    <property type="evidence" value="ECO:0007669"/>
    <property type="project" value="UniProtKB-SubCell"/>
</dbReference>
<evidence type="ECO:0000256" key="5">
    <source>
        <dbReference type="ARBA" id="ARBA00023163"/>
    </source>
</evidence>
<dbReference type="GO" id="GO:0000981">
    <property type="term" value="F:DNA-binding transcription factor activity, RNA polymerase II-specific"/>
    <property type="evidence" value="ECO:0007669"/>
    <property type="project" value="InterPro"/>
</dbReference>
<keyword evidence="5" id="KW-0804">Transcription</keyword>
<dbReference type="AlphaFoldDB" id="A0A1Q5TKM1"/>
<dbReference type="Proteomes" id="UP000186955">
    <property type="component" value="Unassembled WGS sequence"/>
</dbReference>
<dbReference type="InterPro" id="IPR001138">
    <property type="entry name" value="Zn2Cys6_DnaBD"/>
</dbReference>